<reference evidence="7" key="1">
    <citation type="journal article" date="2012" name="Proc. Natl. Acad. Sci. U.S.A.">
        <title>Antigenic diversity is generated by distinct evolutionary mechanisms in African trypanosome species.</title>
        <authorList>
            <person name="Jackson A.P."/>
            <person name="Berry A."/>
            <person name="Aslett M."/>
            <person name="Allison H.C."/>
            <person name="Burton P."/>
            <person name="Vavrova-Anderson J."/>
            <person name="Brown R."/>
            <person name="Browne H."/>
            <person name="Corton N."/>
            <person name="Hauser H."/>
            <person name="Gamble J."/>
            <person name="Gilderthorp R."/>
            <person name="Marcello L."/>
            <person name="McQuillan J."/>
            <person name="Otto T.D."/>
            <person name="Quail M.A."/>
            <person name="Sanders M.J."/>
            <person name="van Tonder A."/>
            <person name="Ginger M.L."/>
            <person name="Field M.C."/>
            <person name="Barry J.D."/>
            <person name="Hertz-Fowler C."/>
            <person name="Berriman M."/>
        </authorList>
    </citation>
    <scope>NUCLEOTIDE SEQUENCE</scope>
    <source>
        <strain evidence="7">Y486</strain>
    </source>
</reference>
<dbReference type="PANTHER" id="PTHR12922:SF7">
    <property type="entry name" value="UBIQUINONE BIOSYNTHESIS PROTEIN COQ4 HOMOLOG, MITOCHONDRIAL"/>
    <property type="match status" value="1"/>
</dbReference>
<evidence type="ECO:0000256" key="2">
    <source>
        <dbReference type="ARBA" id="ARBA00022792"/>
    </source>
</evidence>
<keyword evidence="1 6" id="KW-0831">Ubiquinone biosynthesis</keyword>
<feature type="binding site" evidence="6">
    <location>
        <position position="135"/>
    </location>
    <ligand>
        <name>Zn(2+)</name>
        <dbReference type="ChEBI" id="CHEBI:29105"/>
    </ligand>
</feature>
<organism evidence="7">
    <name type="scientific">Trypanosoma vivax (strain Y486)</name>
    <dbReference type="NCBI Taxonomy" id="1055687"/>
    <lineage>
        <taxon>Eukaryota</taxon>
        <taxon>Discoba</taxon>
        <taxon>Euglenozoa</taxon>
        <taxon>Kinetoplastea</taxon>
        <taxon>Metakinetoplastina</taxon>
        <taxon>Trypanosomatida</taxon>
        <taxon>Trypanosomatidae</taxon>
        <taxon>Trypanosoma</taxon>
        <taxon>Duttonella</taxon>
    </lineage>
</organism>
<dbReference type="UniPathway" id="UPA00232"/>
<gene>
    <name evidence="7" type="ORF">TVY486_1114430</name>
</gene>
<accession>G0U8N2</accession>
<comment type="cofactor">
    <cofactor evidence="6">
        <name>Zn(2+)</name>
        <dbReference type="ChEBI" id="CHEBI:29105"/>
    </cofactor>
</comment>
<evidence type="ECO:0000256" key="6">
    <source>
        <dbReference type="HAMAP-Rule" id="MF_03111"/>
    </source>
</evidence>
<dbReference type="GO" id="GO:0008270">
    <property type="term" value="F:zinc ion binding"/>
    <property type="evidence" value="ECO:0007669"/>
    <property type="project" value="UniProtKB-UniRule"/>
</dbReference>
<comment type="pathway">
    <text evidence="6">Cofactor biosynthesis; ubiquinone biosynthesis.</text>
</comment>
<dbReference type="OMA" id="WFEMINT"/>
<evidence type="ECO:0000256" key="4">
    <source>
        <dbReference type="ARBA" id="ARBA00023136"/>
    </source>
</evidence>
<keyword evidence="7" id="KW-0830">Ubiquinone</keyword>
<evidence type="ECO:0000256" key="5">
    <source>
        <dbReference type="ARBA" id="ARBA00023239"/>
    </source>
</evidence>
<keyword evidence="6" id="KW-0862">Zinc</keyword>
<dbReference type="InterPro" id="IPR007715">
    <property type="entry name" value="Coq4"/>
</dbReference>
<name>G0U8N2_TRYVY</name>
<evidence type="ECO:0000256" key="3">
    <source>
        <dbReference type="ARBA" id="ARBA00023128"/>
    </source>
</evidence>
<dbReference type="HAMAP" id="MF_03111">
    <property type="entry name" value="Coq4"/>
    <property type="match status" value="1"/>
</dbReference>
<comment type="subunit">
    <text evidence="6">Component of a multi-subunit COQ enzyme complex.</text>
</comment>
<evidence type="ECO:0000313" key="7">
    <source>
        <dbReference type="EMBL" id="CCC53959.1"/>
    </source>
</evidence>
<keyword evidence="4 6" id="KW-0472">Membrane</keyword>
<comment type="catalytic activity">
    <reaction evidence="6">
        <text>a 4-hydroxy-3-methoxy-5-(all-trans-polyprenyl)benzoate + H(+) = a 2-methoxy-6-(all-trans-polyprenyl)phenol + CO2</text>
        <dbReference type="Rhea" id="RHEA:81179"/>
        <dbReference type="Rhea" id="RHEA-COMP:9551"/>
        <dbReference type="Rhea" id="RHEA-COMP:10931"/>
        <dbReference type="ChEBI" id="CHEBI:15378"/>
        <dbReference type="ChEBI" id="CHEBI:16526"/>
        <dbReference type="ChEBI" id="CHEBI:62731"/>
        <dbReference type="ChEBI" id="CHEBI:84443"/>
        <dbReference type="EC" id="4.1.1.130"/>
    </reaction>
</comment>
<dbReference type="GO" id="GO:0031314">
    <property type="term" value="C:extrinsic component of mitochondrial inner membrane"/>
    <property type="evidence" value="ECO:0007669"/>
    <property type="project" value="UniProtKB-UniRule"/>
</dbReference>
<sequence>MQSGTVTRGLLLLSGVTGAIGSFPSFVTSSFFAAFDPEDTASNAIVGELTAAGALQHMLQLMMADASGRALLKTRPLVTDETLKVASSQPEGTFGHRYATYMNSNKFRPSGRSPVTCIRDPTLAYVMLRYRQSHDFLHACVGCGRTVEEELAIKLFEWHHTGLPIGILSVFGGMPWLNVKQILSMKVYNDWAFLNAPCQVHGKRYIPCMLNVPWESYLDKPYEKLIADFGITPLDVFMREREHKRHRNSWYVQL</sequence>
<dbReference type="EMBL" id="HE573027">
    <property type="protein sequence ID" value="CCC53959.1"/>
    <property type="molecule type" value="Genomic_DNA"/>
</dbReference>
<keyword evidence="5 6" id="KW-0456">Lyase</keyword>
<dbReference type="PANTHER" id="PTHR12922">
    <property type="entry name" value="UBIQUINONE BIOSYNTHESIS PROTEIN"/>
    <property type="match status" value="1"/>
</dbReference>
<dbReference type="GO" id="GO:0120539">
    <property type="term" value="F:4-hydroxy-3-methoxy-5-polyprenylbenzoate decarboxylase activity"/>
    <property type="evidence" value="ECO:0007669"/>
    <property type="project" value="UniProtKB-EC"/>
</dbReference>
<feature type="binding site" evidence="6">
    <location>
        <position position="134"/>
    </location>
    <ligand>
        <name>Zn(2+)</name>
        <dbReference type="ChEBI" id="CHEBI:29105"/>
    </ligand>
</feature>
<dbReference type="EC" id="4.1.1.130" evidence="6"/>
<protein>
    <recommendedName>
        <fullName evidence="6">Ubiquinone biosynthesis protein COQ4 homolog, mitochondrial</fullName>
    </recommendedName>
    <alternativeName>
        <fullName evidence="6">4-hydroxy-3-methoxy-5-polyprenylbenzoate decarboxylase</fullName>
        <ecNumber evidence="6">4.1.1.130</ecNumber>
    </alternativeName>
    <alternativeName>
        <fullName evidence="6">Coenzyme Q biosynthesis protein 4 homolog</fullName>
    </alternativeName>
</protein>
<dbReference type="VEuPathDB" id="TriTrypDB:TvY486_1114430"/>
<proteinExistence type="inferred from homology"/>
<dbReference type="Pfam" id="PF05019">
    <property type="entry name" value="Coq4"/>
    <property type="match status" value="1"/>
</dbReference>
<keyword evidence="3 6" id="KW-0496">Mitochondrion</keyword>
<feature type="binding site" evidence="6">
    <location>
        <position position="150"/>
    </location>
    <ligand>
        <name>Zn(2+)</name>
        <dbReference type="ChEBI" id="CHEBI:29105"/>
    </ligand>
</feature>
<comment type="similarity">
    <text evidence="6">Belongs to the COQ4 family.</text>
</comment>
<comment type="function">
    <text evidence="6">Lyase that catalyzes the C1-decarboxylation of 4-hydroxy-3-methoxy-5-(all-trans-polyprenyl)benzoic acid into 2-methoxy-6-(all-trans-polyprenyl)phenol during ubiquinone biosynthesis.</text>
</comment>
<feature type="binding site" evidence="6">
    <location>
        <position position="138"/>
    </location>
    <ligand>
        <name>Zn(2+)</name>
        <dbReference type="ChEBI" id="CHEBI:29105"/>
    </ligand>
</feature>
<keyword evidence="6" id="KW-0479">Metal-binding</keyword>
<keyword evidence="2 6" id="KW-0999">Mitochondrion inner membrane</keyword>
<dbReference type="InterPro" id="IPR027540">
    <property type="entry name" value="Coq4_euk"/>
</dbReference>
<dbReference type="AlphaFoldDB" id="G0U8N2"/>
<evidence type="ECO:0000256" key="1">
    <source>
        <dbReference type="ARBA" id="ARBA00022688"/>
    </source>
</evidence>
<comment type="subcellular location">
    <subcellularLocation>
        <location evidence="6">Mitochondrion inner membrane</location>
        <topology evidence="6">Peripheral membrane protein</topology>
        <orientation evidence="6">Matrix side</orientation>
    </subcellularLocation>
</comment>